<sequence length="223" mass="24495">MAAQRVEIATLRTMTAQERTDTSVEAADRARDDGDTARIYAAQFDPCFKQPGVELLRARAAMQRSGTPGQSAAIPMLTPVSVPVQLCTITFYSETPESTIVVKGQRDQAEKDLKKLRESEDVQAEIDLISGEASKAYTGAPSSKKDIYGTKLPWPLVLVLFMMISQQLSGINVVNCYVFLREPVSRTMAYATIAMVAINVLMTAVSVYLVEHLRFGRGTLNIN</sequence>
<reference evidence="1" key="1">
    <citation type="submission" date="2023-11" db="EMBL/GenBank/DDBJ databases">
        <authorList>
            <person name="Poullet M."/>
        </authorList>
    </citation>
    <scope>NUCLEOTIDE SEQUENCE</scope>
    <source>
        <strain evidence="1">E1834</strain>
    </source>
</reference>
<dbReference type="Proteomes" id="UP001497535">
    <property type="component" value="Unassembled WGS sequence"/>
</dbReference>
<comment type="caution">
    <text evidence="1">The sequence shown here is derived from an EMBL/GenBank/DDBJ whole genome shotgun (WGS) entry which is preliminary data.</text>
</comment>
<organism evidence="1 2">
    <name type="scientific">Meloidogyne enterolobii</name>
    <name type="common">Root-knot nematode worm</name>
    <name type="synonym">Meloidogyne mayaguensis</name>
    <dbReference type="NCBI Taxonomy" id="390850"/>
    <lineage>
        <taxon>Eukaryota</taxon>
        <taxon>Metazoa</taxon>
        <taxon>Ecdysozoa</taxon>
        <taxon>Nematoda</taxon>
        <taxon>Chromadorea</taxon>
        <taxon>Rhabditida</taxon>
        <taxon>Tylenchina</taxon>
        <taxon>Tylenchomorpha</taxon>
        <taxon>Tylenchoidea</taxon>
        <taxon>Meloidogynidae</taxon>
        <taxon>Meloidogyninae</taxon>
        <taxon>Meloidogyne</taxon>
    </lineage>
</organism>
<evidence type="ECO:0000313" key="1">
    <source>
        <dbReference type="EMBL" id="CAK5079784.1"/>
    </source>
</evidence>
<name>A0ACB0ZMF6_MELEN</name>
<protein>
    <submittedName>
        <fullName evidence="1">Uncharacterized protein</fullName>
    </submittedName>
</protein>
<gene>
    <name evidence="1" type="ORF">MENTE1834_LOCUS26920</name>
</gene>
<keyword evidence="2" id="KW-1185">Reference proteome</keyword>
<dbReference type="EMBL" id="CAVMJV010000039">
    <property type="protein sequence ID" value="CAK5079784.1"/>
    <property type="molecule type" value="Genomic_DNA"/>
</dbReference>
<evidence type="ECO:0000313" key="2">
    <source>
        <dbReference type="Proteomes" id="UP001497535"/>
    </source>
</evidence>
<accession>A0ACB0ZMF6</accession>
<proteinExistence type="predicted"/>